<feature type="transmembrane region" description="Helical" evidence="1">
    <location>
        <begin position="70"/>
        <end position="91"/>
    </location>
</feature>
<dbReference type="Gene3D" id="3.55.50.30">
    <property type="match status" value="1"/>
</dbReference>
<keyword evidence="1" id="KW-0472">Membrane</keyword>
<dbReference type="EMBL" id="JBHTJL010000009">
    <property type="protein sequence ID" value="MFD1062687.1"/>
    <property type="molecule type" value="Genomic_DNA"/>
</dbReference>
<accession>A0ABW3N4R1</accession>
<evidence type="ECO:0000256" key="1">
    <source>
        <dbReference type="SAM" id="Phobius"/>
    </source>
</evidence>
<evidence type="ECO:0000259" key="3">
    <source>
        <dbReference type="Pfam" id="PF16344"/>
    </source>
</evidence>
<keyword evidence="1" id="KW-0812">Transmembrane</keyword>
<feature type="domain" description="FecR protein" evidence="2">
    <location>
        <begin position="99"/>
        <end position="189"/>
    </location>
</feature>
<keyword evidence="1" id="KW-1133">Transmembrane helix</keyword>
<proteinExistence type="predicted"/>
<dbReference type="RefSeq" id="WP_386128776.1">
    <property type="nucleotide sequence ID" value="NZ_JBHTJL010000009.1"/>
</dbReference>
<sequence>MDKEYLVKKWLDNDLTNEEATAFSALENAALYKEIIEESKRFSGNTNAKVGSFAALDKKLDSKSGKSINWAKAVSAIAAVFVVGFALFTLVNKDNINTFNTELAQNKVIVLPDNSTVSLNELSELEYNASNWQENRSLDLKGEAFFDVEKGSRFDVHTEFGTVSVLGTEFNVFSRDSVFKVACYEGLVQVSYNDNNIKLPAGTAFVLSSGKGVKSDITIAEPYWLKNMSVFDNASFDAVVKELEKQYNIKIKYPSDLSLRFTGAFEHDNLENALKSISKPLNLTYVIEPNNRVIIENVEN</sequence>
<comment type="caution">
    <text evidence="4">The sequence shown here is derived from an EMBL/GenBank/DDBJ whole genome shotgun (WGS) entry which is preliminary data.</text>
</comment>
<evidence type="ECO:0000313" key="5">
    <source>
        <dbReference type="Proteomes" id="UP001597013"/>
    </source>
</evidence>
<dbReference type="Pfam" id="PF16344">
    <property type="entry name" value="FecR_C"/>
    <property type="match status" value="1"/>
</dbReference>
<dbReference type="InterPro" id="IPR032508">
    <property type="entry name" value="FecR_C"/>
</dbReference>
<dbReference type="InterPro" id="IPR012373">
    <property type="entry name" value="Ferrdict_sens_TM"/>
</dbReference>
<gene>
    <name evidence="4" type="ORF">ACFQ1Q_05470</name>
</gene>
<dbReference type="Gene3D" id="2.60.120.1440">
    <property type="match status" value="1"/>
</dbReference>
<organism evidence="4 5">
    <name type="scientific">Winogradskyella litorisediminis</name>
    <dbReference type="NCBI Taxonomy" id="1156618"/>
    <lineage>
        <taxon>Bacteria</taxon>
        <taxon>Pseudomonadati</taxon>
        <taxon>Bacteroidota</taxon>
        <taxon>Flavobacteriia</taxon>
        <taxon>Flavobacteriales</taxon>
        <taxon>Flavobacteriaceae</taxon>
        <taxon>Winogradskyella</taxon>
    </lineage>
</organism>
<evidence type="ECO:0000313" key="4">
    <source>
        <dbReference type="EMBL" id="MFD1062687.1"/>
    </source>
</evidence>
<reference evidence="5" key="1">
    <citation type="journal article" date="2019" name="Int. J. Syst. Evol. Microbiol.">
        <title>The Global Catalogue of Microorganisms (GCM) 10K type strain sequencing project: providing services to taxonomists for standard genome sequencing and annotation.</title>
        <authorList>
            <consortium name="The Broad Institute Genomics Platform"/>
            <consortium name="The Broad Institute Genome Sequencing Center for Infectious Disease"/>
            <person name="Wu L."/>
            <person name="Ma J."/>
        </authorList>
    </citation>
    <scope>NUCLEOTIDE SEQUENCE [LARGE SCALE GENOMIC DNA]</scope>
    <source>
        <strain evidence="5">CCUG 62215</strain>
    </source>
</reference>
<name>A0ABW3N4R1_9FLAO</name>
<evidence type="ECO:0000259" key="2">
    <source>
        <dbReference type="Pfam" id="PF04773"/>
    </source>
</evidence>
<keyword evidence="5" id="KW-1185">Reference proteome</keyword>
<dbReference type="InterPro" id="IPR006860">
    <property type="entry name" value="FecR"/>
</dbReference>
<dbReference type="PANTHER" id="PTHR30273:SF2">
    <property type="entry name" value="PROTEIN FECR"/>
    <property type="match status" value="1"/>
</dbReference>
<feature type="domain" description="Protein FecR C-terminal" evidence="3">
    <location>
        <begin position="230"/>
        <end position="294"/>
    </location>
</feature>
<dbReference type="PANTHER" id="PTHR30273">
    <property type="entry name" value="PERIPLASMIC SIGNAL SENSOR AND SIGMA FACTOR ACTIVATOR FECR-RELATED"/>
    <property type="match status" value="1"/>
</dbReference>
<dbReference type="Proteomes" id="UP001597013">
    <property type="component" value="Unassembled WGS sequence"/>
</dbReference>
<protein>
    <submittedName>
        <fullName evidence="4">FecR family protein</fullName>
    </submittedName>
</protein>
<dbReference type="PIRSF" id="PIRSF018266">
    <property type="entry name" value="FecR"/>
    <property type="match status" value="1"/>
</dbReference>
<dbReference type="Pfam" id="PF04773">
    <property type="entry name" value="FecR"/>
    <property type="match status" value="1"/>
</dbReference>